<keyword evidence="1" id="KW-0812">Transmembrane</keyword>
<dbReference type="Proteomes" id="UP000829354">
    <property type="component" value="Chromosome X"/>
</dbReference>
<name>A0AAE9JTH1_CAEBR</name>
<organism evidence="3 5">
    <name type="scientific">Caenorhabditis briggsae</name>
    <dbReference type="NCBI Taxonomy" id="6238"/>
    <lineage>
        <taxon>Eukaryota</taxon>
        <taxon>Metazoa</taxon>
        <taxon>Ecdysozoa</taxon>
        <taxon>Nematoda</taxon>
        <taxon>Chromadorea</taxon>
        <taxon>Rhabditida</taxon>
        <taxon>Rhabditina</taxon>
        <taxon>Rhabditomorpha</taxon>
        <taxon>Rhabditoidea</taxon>
        <taxon>Rhabditidae</taxon>
        <taxon>Peloderinae</taxon>
        <taxon>Caenorhabditis</taxon>
    </lineage>
</organism>
<keyword evidence="1" id="KW-0472">Membrane</keyword>
<feature type="transmembrane region" description="Helical" evidence="1">
    <location>
        <begin position="39"/>
        <end position="62"/>
    </location>
</feature>
<evidence type="ECO:0000256" key="1">
    <source>
        <dbReference type="SAM" id="Phobius"/>
    </source>
</evidence>
<proteinExistence type="predicted"/>
<dbReference type="EMBL" id="CP092625">
    <property type="protein sequence ID" value="UMM43420.1"/>
    <property type="molecule type" value="Genomic_DNA"/>
</dbReference>
<gene>
    <name evidence="2" type="ORF">L3Y34_013073</name>
    <name evidence="3" type="ORF">L5515_018920</name>
</gene>
<keyword evidence="5" id="KW-1185">Reference proteome</keyword>
<reference evidence="2 4" key="2">
    <citation type="submission" date="2022-05" db="EMBL/GenBank/DDBJ databases">
        <title>Chromosome-level reference genomes for two strains of Caenorhabditis briggsae: an improved platform for comparative genomics.</title>
        <authorList>
            <person name="Stevens L."/>
            <person name="Andersen E.C."/>
        </authorList>
    </citation>
    <scope>NUCLEOTIDE SEQUENCE [LARGE SCALE GENOMIC DNA]</scope>
    <source>
        <strain evidence="2">QX1410_ONT</strain>
        <tissue evidence="2">Whole-organism</tissue>
    </source>
</reference>
<dbReference type="Proteomes" id="UP000827892">
    <property type="component" value="Chromosome X"/>
</dbReference>
<dbReference type="EMBL" id="CP090896">
    <property type="protein sequence ID" value="ULT84180.1"/>
    <property type="molecule type" value="Genomic_DNA"/>
</dbReference>
<protein>
    <submittedName>
        <fullName evidence="3">Uncharacterized protein</fullName>
    </submittedName>
</protein>
<evidence type="ECO:0000313" key="3">
    <source>
        <dbReference type="EMBL" id="UMM43420.1"/>
    </source>
</evidence>
<sequence>MADAALNSTTATSVMKVSTTFNMDQINRINGFFDSTAGAIFFTFIWVSFVVGMIAFSVWIICKNERDANNNGMDHDYESNGVMLRNAPVGPVVEIELPTINTNESDADGKYHRMF</sequence>
<evidence type="ECO:0000313" key="5">
    <source>
        <dbReference type="Proteomes" id="UP000829354"/>
    </source>
</evidence>
<accession>A0AAE9JTH1</accession>
<dbReference type="AlphaFoldDB" id="A0AAE9JTH1"/>
<keyword evidence="1" id="KW-1133">Transmembrane helix</keyword>
<reference evidence="3 5" key="1">
    <citation type="submission" date="2022-04" db="EMBL/GenBank/DDBJ databases">
        <title>Chromosome-level reference genomes for two strains of Caenorhabditis briggsae: an improved platform for comparative genomics.</title>
        <authorList>
            <person name="Stevens L."/>
            <person name="Andersen E."/>
        </authorList>
    </citation>
    <scope>NUCLEOTIDE SEQUENCE [LARGE SCALE GENOMIC DNA]</scope>
    <source>
        <strain evidence="3">VX34</strain>
        <tissue evidence="3">Whole-organism</tissue>
    </source>
</reference>
<evidence type="ECO:0000313" key="4">
    <source>
        <dbReference type="Proteomes" id="UP000827892"/>
    </source>
</evidence>
<evidence type="ECO:0000313" key="2">
    <source>
        <dbReference type="EMBL" id="ULT84180.1"/>
    </source>
</evidence>
<dbReference type="KEGG" id="cbr:CBG_05237"/>
<dbReference type="OMA" id="IICKNER"/>